<sequence>MRNARSSKAGSCVLMCKFKVFKPVPSYEVNANGAVRDIITKQPVRLRAQPRGQKHMMVRLKVDGKDRSLAARAVVAYCFLEGAEARLGSEWVRRQVLRHPVRCKSGDVRDLRVGNLEPEPAAEAEPEGHRCGGAGSVP</sequence>
<organism evidence="2 3">
    <name type="scientific">Tetrabaena socialis</name>
    <dbReference type="NCBI Taxonomy" id="47790"/>
    <lineage>
        <taxon>Eukaryota</taxon>
        <taxon>Viridiplantae</taxon>
        <taxon>Chlorophyta</taxon>
        <taxon>core chlorophytes</taxon>
        <taxon>Chlorophyceae</taxon>
        <taxon>CS clade</taxon>
        <taxon>Chlamydomonadales</taxon>
        <taxon>Tetrabaenaceae</taxon>
        <taxon>Tetrabaena</taxon>
    </lineage>
</organism>
<name>A0A2J7ZMT5_9CHLO</name>
<accession>A0A2J7ZMT5</accession>
<gene>
    <name evidence="2" type="ORF">TSOC_012535</name>
</gene>
<evidence type="ECO:0000313" key="2">
    <source>
        <dbReference type="EMBL" id="PNH01570.1"/>
    </source>
</evidence>
<proteinExistence type="predicted"/>
<dbReference type="EMBL" id="PGGS01000853">
    <property type="protein sequence ID" value="PNH01570.1"/>
    <property type="molecule type" value="Genomic_DNA"/>
</dbReference>
<keyword evidence="3" id="KW-1185">Reference proteome</keyword>
<dbReference type="Proteomes" id="UP000236333">
    <property type="component" value="Unassembled WGS sequence"/>
</dbReference>
<dbReference type="Gene3D" id="3.90.75.20">
    <property type="match status" value="1"/>
</dbReference>
<feature type="region of interest" description="Disordered" evidence="1">
    <location>
        <begin position="117"/>
        <end position="138"/>
    </location>
</feature>
<evidence type="ECO:0000256" key="1">
    <source>
        <dbReference type="SAM" id="MobiDB-lite"/>
    </source>
</evidence>
<reference evidence="2 3" key="1">
    <citation type="journal article" date="2017" name="Mol. Biol. Evol.">
        <title>The 4-celled Tetrabaena socialis nuclear genome reveals the essential components for genetic control of cell number at the origin of multicellularity in the volvocine lineage.</title>
        <authorList>
            <person name="Featherston J."/>
            <person name="Arakaki Y."/>
            <person name="Hanschen E.R."/>
            <person name="Ferris P.J."/>
            <person name="Michod R.E."/>
            <person name="Olson B.J.S.C."/>
            <person name="Nozaki H."/>
            <person name="Durand P.M."/>
        </authorList>
    </citation>
    <scope>NUCLEOTIDE SEQUENCE [LARGE SCALE GENOMIC DNA]</scope>
    <source>
        <strain evidence="2 3">NIES-571</strain>
    </source>
</reference>
<dbReference type="AlphaFoldDB" id="A0A2J7ZMT5"/>
<evidence type="ECO:0000313" key="3">
    <source>
        <dbReference type="Proteomes" id="UP000236333"/>
    </source>
</evidence>
<protein>
    <submittedName>
        <fullName evidence="2">Uncharacterized protein</fullName>
    </submittedName>
</protein>
<comment type="caution">
    <text evidence="2">The sequence shown here is derived from an EMBL/GenBank/DDBJ whole genome shotgun (WGS) entry which is preliminary data.</text>
</comment>